<feature type="region of interest" description="Disordered" evidence="1">
    <location>
        <begin position="1"/>
        <end position="33"/>
    </location>
</feature>
<dbReference type="EMBL" id="UZAF01000566">
    <property type="protein sequence ID" value="VDO06044.1"/>
    <property type="molecule type" value="Genomic_DNA"/>
</dbReference>
<dbReference type="AlphaFoldDB" id="A0A0N4VTQ1"/>
<reference evidence="2 3" key="2">
    <citation type="submission" date="2018-11" db="EMBL/GenBank/DDBJ databases">
        <authorList>
            <consortium name="Pathogen Informatics"/>
        </authorList>
    </citation>
    <scope>NUCLEOTIDE SEQUENCE [LARGE SCALE GENOMIC DNA]</scope>
    <source>
        <strain evidence="2 3">MHpl1</strain>
    </source>
</reference>
<feature type="region of interest" description="Disordered" evidence="1">
    <location>
        <begin position="118"/>
        <end position="140"/>
    </location>
</feature>
<feature type="compositionally biased region" description="Polar residues" evidence="1">
    <location>
        <begin position="126"/>
        <end position="136"/>
    </location>
</feature>
<dbReference type="WBParaSite" id="HPLM_0000066801-mRNA-1">
    <property type="protein sequence ID" value="HPLM_0000066801-mRNA-1"/>
    <property type="gene ID" value="HPLM_0000066801"/>
</dbReference>
<dbReference type="OMA" id="NEMIIMI"/>
<organism evidence="4">
    <name type="scientific">Haemonchus placei</name>
    <name type="common">Barber's pole worm</name>
    <dbReference type="NCBI Taxonomy" id="6290"/>
    <lineage>
        <taxon>Eukaryota</taxon>
        <taxon>Metazoa</taxon>
        <taxon>Ecdysozoa</taxon>
        <taxon>Nematoda</taxon>
        <taxon>Chromadorea</taxon>
        <taxon>Rhabditida</taxon>
        <taxon>Rhabditina</taxon>
        <taxon>Rhabditomorpha</taxon>
        <taxon>Strongyloidea</taxon>
        <taxon>Trichostrongylidae</taxon>
        <taxon>Haemonchus</taxon>
    </lineage>
</organism>
<evidence type="ECO:0000313" key="3">
    <source>
        <dbReference type="Proteomes" id="UP000268014"/>
    </source>
</evidence>
<reference evidence="4" key="1">
    <citation type="submission" date="2017-02" db="UniProtKB">
        <authorList>
            <consortium name="WormBaseParasite"/>
        </authorList>
    </citation>
    <scope>IDENTIFICATION</scope>
</reference>
<proteinExistence type="predicted"/>
<evidence type="ECO:0000313" key="2">
    <source>
        <dbReference type="EMBL" id="VDO06044.1"/>
    </source>
</evidence>
<keyword evidence="3" id="KW-1185">Reference proteome</keyword>
<accession>A0A0N4VTQ1</accession>
<evidence type="ECO:0000313" key="4">
    <source>
        <dbReference type="WBParaSite" id="HPLM_0000066801-mRNA-1"/>
    </source>
</evidence>
<protein>
    <submittedName>
        <fullName evidence="2 4">Uncharacterized protein</fullName>
    </submittedName>
</protein>
<name>A0A0N4VTQ1_HAEPC</name>
<gene>
    <name evidence="2" type="ORF">HPLM_LOCUS669</name>
</gene>
<dbReference type="Proteomes" id="UP000268014">
    <property type="component" value="Unassembled WGS sequence"/>
</dbReference>
<evidence type="ECO:0000256" key="1">
    <source>
        <dbReference type="SAM" id="MobiDB-lite"/>
    </source>
</evidence>
<sequence>MFGEKLEEVNDQTMDEPKNPTAKSTANEAEKNDGVRDFVFEVLHLMKKKNAGKITSKSALEGIGRSLTNSPSQGLLVKKYPTLKKIADVRDTEEPPNITDKELLDRLSKEMFGKGMDKVDDHTLSEPDNPTAQSTVKEAEKDEHVHDFVFEVLGLTKKAGAGKLTPKWARKGIGRSLKNSPSKDLLLRKYPTLKEIAETHKQVVEFAKLCREAIREFPRGRNKAVTDEAADADVRGSEKPQSTADLLNRLAEEMFGAKVKEINEHILDDPKNPTAKSTADEAEKNNDVRDFVFEVVHLMKKVGAGNLSPKWALKGIGRSLKSSPSQGLLVKKYPTLKELGDSSNTADNDLLDRLAKEMFGKKLEEVNDHTMDEPNNPTCQDTAKEAEKNDQIRDFVFEVLDFMKKKKAGKITSKSALKWIGRALTSSPSQGLLVKKYPSLKEIRCRLKKDRAANKDLLNRLSKEMFGVKMEKV</sequence>